<sequence length="275" mass="30825">MKIRNILILIMVILLFVPILSHSQELKGFVDLQTSRYGFKNASGKIIVPAKYNYISDFHNGLAIVSLDKKTGCIDKTGKEVIPLEYNSLLGDFFDDVVIYLLDNKYGILHKSGKRITSPVYEYATHFAEGLAVVKKSKDGNVLFIDKKGDVVLETSYTQAKSFSEGMVAVSATTNSLGIGKWGFIDKQGKEIIPPKYERVESFSDGLAAVSVSDYFTDDWSGSRKWGFIDKEGKVVIPLQFENGMFGPEFRKGKAKVKLKNREFYIDKTGKEVKE</sequence>
<gene>
    <name evidence="1" type="ORF">ACFSAH_06925</name>
</gene>
<proteinExistence type="predicted"/>
<dbReference type="PANTHER" id="PTHR37841:SF1">
    <property type="entry name" value="DUF3298 DOMAIN-CONTAINING PROTEIN"/>
    <property type="match status" value="1"/>
</dbReference>
<dbReference type="EMBL" id="JBHUDG010000005">
    <property type="protein sequence ID" value="MFD1629600.1"/>
    <property type="molecule type" value="Genomic_DNA"/>
</dbReference>
<dbReference type="InterPro" id="IPR032774">
    <property type="entry name" value="WG_beta_rep"/>
</dbReference>
<dbReference type="RefSeq" id="WP_379661978.1">
    <property type="nucleotide sequence ID" value="NZ_JBHUDG010000005.1"/>
</dbReference>
<dbReference type="Proteomes" id="UP001597118">
    <property type="component" value="Unassembled WGS sequence"/>
</dbReference>
<reference evidence="2" key="1">
    <citation type="journal article" date="2019" name="Int. J. Syst. Evol. Microbiol.">
        <title>The Global Catalogue of Microorganisms (GCM) 10K type strain sequencing project: providing services to taxonomists for standard genome sequencing and annotation.</title>
        <authorList>
            <consortium name="The Broad Institute Genomics Platform"/>
            <consortium name="The Broad Institute Genome Sequencing Center for Infectious Disease"/>
            <person name="Wu L."/>
            <person name="Ma J."/>
        </authorList>
    </citation>
    <scope>NUCLEOTIDE SEQUENCE [LARGE SCALE GENOMIC DNA]</scope>
    <source>
        <strain evidence="2">CCUG 53762</strain>
    </source>
</reference>
<dbReference type="PANTHER" id="PTHR37841">
    <property type="entry name" value="GLR2918 PROTEIN"/>
    <property type="match status" value="1"/>
</dbReference>
<organism evidence="1 2">
    <name type="scientific">Pseudopedobacter beijingensis</name>
    <dbReference type="NCBI Taxonomy" id="1207056"/>
    <lineage>
        <taxon>Bacteria</taxon>
        <taxon>Pseudomonadati</taxon>
        <taxon>Bacteroidota</taxon>
        <taxon>Sphingobacteriia</taxon>
        <taxon>Sphingobacteriales</taxon>
        <taxon>Sphingobacteriaceae</taxon>
        <taxon>Pseudopedobacter</taxon>
    </lineage>
</organism>
<name>A0ABW4IBM5_9SPHI</name>
<dbReference type="SUPFAM" id="SSF69360">
    <property type="entry name" value="Cell wall binding repeat"/>
    <property type="match status" value="1"/>
</dbReference>
<evidence type="ECO:0000313" key="1">
    <source>
        <dbReference type="EMBL" id="MFD1629600.1"/>
    </source>
</evidence>
<keyword evidence="2" id="KW-1185">Reference proteome</keyword>
<comment type="caution">
    <text evidence="1">The sequence shown here is derived from an EMBL/GenBank/DDBJ whole genome shotgun (WGS) entry which is preliminary data.</text>
</comment>
<dbReference type="Pfam" id="PF14903">
    <property type="entry name" value="WG_beta_rep"/>
    <property type="match status" value="5"/>
</dbReference>
<protein>
    <submittedName>
        <fullName evidence="1">WG repeat-containing protein</fullName>
    </submittedName>
</protein>
<accession>A0ABW4IBM5</accession>
<evidence type="ECO:0000313" key="2">
    <source>
        <dbReference type="Proteomes" id="UP001597118"/>
    </source>
</evidence>